<protein>
    <submittedName>
        <fullName evidence="1">Uncharacterized protein</fullName>
    </submittedName>
</protein>
<evidence type="ECO:0000313" key="1">
    <source>
        <dbReference type="EMBL" id="TLS49440.1"/>
    </source>
</evidence>
<accession>A0A5R9G5N8</accession>
<proteinExistence type="predicted"/>
<name>A0A5R9G5N8_9BACL</name>
<keyword evidence="2" id="KW-1185">Reference proteome</keyword>
<dbReference type="RefSeq" id="WP_138197158.1">
    <property type="nucleotide sequence ID" value="NZ_VCIW01000021.1"/>
</dbReference>
<organism evidence="1 2">
    <name type="scientific">Paenibacillus antri</name>
    <dbReference type="NCBI Taxonomy" id="2582848"/>
    <lineage>
        <taxon>Bacteria</taxon>
        <taxon>Bacillati</taxon>
        <taxon>Bacillota</taxon>
        <taxon>Bacilli</taxon>
        <taxon>Bacillales</taxon>
        <taxon>Paenibacillaceae</taxon>
        <taxon>Paenibacillus</taxon>
    </lineage>
</organism>
<reference evidence="1 2" key="1">
    <citation type="submission" date="2019-05" db="EMBL/GenBank/DDBJ databases">
        <authorList>
            <person name="Narsing Rao M.P."/>
            <person name="Li W.J."/>
        </authorList>
    </citation>
    <scope>NUCLEOTIDE SEQUENCE [LARGE SCALE GENOMIC DNA]</scope>
    <source>
        <strain evidence="1 2">SYSU_K30003</strain>
    </source>
</reference>
<evidence type="ECO:0000313" key="2">
    <source>
        <dbReference type="Proteomes" id="UP000309676"/>
    </source>
</evidence>
<dbReference type="Proteomes" id="UP000309676">
    <property type="component" value="Unassembled WGS sequence"/>
</dbReference>
<dbReference type="EMBL" id="VCIW01000021">
    <property type="protein sequence ID" value="TLS49440.1"/>
    <property type="molecule type" value="Genomic_DNA"/>
</dbReference>
<gene>
    <name evidence="1" type="ORF">FE782_25330</name>
</gene>
<comment type="caution">
    <text evidence="1">The sequence shown here is derived from an EMBL/GenBank/DDBJ whole genome shotgun (WGS) entry which is preliminary data.</text>
</comment>
<sequence>MFFESEYRRKAMEHWQSSRAETEREIAEDVRKTQEQLQGWVERTRTRLHSLVSYGRSHNRYE</sequence>
<dbReference type="AlphaFoldDB" id="A0A5R9G5N8"/>